<gene>
    <name evidence="14" type="ORF">NXF25_003028</name>
</gene>
<evidence type="ECO:0000313" key="14">
    <source>
        <dbReference type="EMBL" id="KAK9411853.1"/>
    </source>
</evidence>
<keyword evidence="4 12" id="KW-0812">Transmembrane</keyword>
<feature type="domain" description="G-protein coupled receptors family 1 profile" evidence="13">
    <location>
        <begin position="55"/>
        <end position="165"/>
    </location>
</feature>
<dbReference type="PROSITE" id="PS00238">
    <property type="entry name" value="OPSIN"/>
    <property type="match status" value="1"/>
</dbReference>
<evidence type="ECO:0000256" key="2">
    <source>
        <dbReference type="ARBA" id="ARBA00022543"/>
    </source>
</evidence>
<name>A0AAW1CCR1_CROAD</name>
<organism evidence="14 15">
    <name type="scientific">Crotalus adamanteus</name>
    <name type="common">Eastern diamondback rattlesnake</name>
    <dbReference type="NCBI Taxonomy" id="8729"/>
    <lineage>
        <taxon>Eukaryota</taxon>
        <taxon>Metazoa</taxon>
        <taxon>Chordata</taxon>
        <taxon>Craniata</taxon>
        <taxon>Vertebrata</taxon>
        <taxon>Euteleostomi</taxon>
        <taxon>Lepidosauria</taxon>
        <taxon>Squamata</taxon>
        <taxon>Bifurcata</taxon>
        <taxon>Unidentata</taxon>
        <taxon>Episquamata</taxon>
        <taxon>Toxicofera</taxon>
        <taxon>Serpentes</taxon>
        <taxon>Colubroidea</taxon>
        <taxon>Viperidae</taxon>
        <taxon>Crotalinae</taxon>
        <taxon>Crotalus</taxon>
    </lineage>
</organism>
<dbReference type="InterPro" id="IPR050125">
    <property type="entry name" value="GPCR_opsins"/>
</dbReference>
<evidence type="ECO:0000256" key="4">
    <source>
        <dbReference type="ARBA" id="ARBA00022692"/>
    </source>
</evidence>
<feature type="transmembrane region" description="Helical" evidence="12">
    <location>
        <begin position="20"/>
        <end position="41"/>
    </location>
</feature>
<evidence type="ECO:0000256" key="6">
    <source>
        <dbReference type="ARBA" id="ARBA00022989"/>
    </source>
</evidence>
<evidence type="ECO:0000256" key="9">
    <source>
        <dbReference type="ARBA" id="ARBA00023136"/>
    </source>
</evidence>
<sequence>MGSAGRLRRHNNNTAAEASIDGFLTLLFGLASINTLTVISVTRYIKGCHPNRVYCISLSSVSFAIFLTWTTAFFWSLAPLLGWGSYTVKSSHVLSGMGDPTDRQRRMEQSVTRISLVVCTCFIAAWSPYAVISMWSACGYTVPNLTSIFASLFAKSASFYNPIIYFGMSSKFRKDISIFFHFAKEIKDPVKLKQFKILKQKMDNSPSQGEEKNAINAQPVLHSDLEKGSHSNTPPPANREECLVAFDNLPSNSDIECDRL</sequence>
<dbReference type="EMBL" id="JAOTOJ010000001">
    <property type="protein sequence ID" value="KAK9411853.1"/>
    <property type="molecule type" value="Genomic_DNA"/>
</dbReference>
<feature type="transmembrane region" description="Helical" evidence="12">
    <location>
        <begin position="148"/>
        <end position="168"/>
    </location>
</feature>
<dbReference type="PROSITE" id="PS50262">
    <property type="entry name" value="G_PROTEIN_RECEP_F1_2"/>
    <property type="match status" value="1"/>
</dbReference>
<evidence type="ECO:0000256" key="3">
    <source>
        <dbReference type="ARBA" id="ARBA00022606"/>
    </source>
</evidence>
<keyword evidence="11" id="KW-0807">Transducer</keyword>
<dbReference type="AlphaFoldDB" id="A0AAW1CCR1"/>
<dbReference type="GO" id="GO:0007602">
    <property type="term" value="P:phototransduction"/>
    <property type="evidence" value="ECO:0007669"/>
    <property type="project" value="UniProtKB-KW"/>
</dbReference>
<evidence type="ECO:0000256" key="11">
    <source>
        <dbReference type="ARBA" id="ARBA00023224"/>
    </source>
</evidence>
<keyword evidence="5" id="KW-0681">Retinal protein</keyword>
<comment type="caution">
    <text evidence="14">The sequence shown here is derived from an EMBL/GenBank/DDBJ whole genome shotgun (WGS) entry which is preliminary data.</text>
</comment>
<dbReference type="Pfam" id="PF00001">
    <property type="entry name" value="7tm_1"/>
    <property type="match status" value="1"/>
</dbReference>
<dbReference type="PANTHER" id="PTHR24240">
    <property type="entry name" value="OPSIN"/>
    <property type="match status" value="1"/>
</dbReference>
<evidence type="ECO:0000256" key="10">
    <source>
        <dbReference type="ARBA" id="ARBA00023170"/>
    </source>
</evidence>
<protein>
    <submittedName>
        <fullName evidence="14">Opsin-5-like</fullName>
    </submittedName>
</protein>
<dbReference type="InterPro" id="IPR027430">
    <property type="entry name" value="Retinal_BS"/>
</dbReference>
<keyword evidence="6 12" id="KW-1133">Transmembrane helix</keyword>
<keyword evidence="7" id="KW-0157">Chromophore</keyword>
<evidence type="ECO:0000256" key="8">
    <source>
        <dbReference type="ARBA" id="ARBA00023040"/>
    </source>
</evidence>
<evidence type="ECO:0000256" key="12">
    <source>
        <dbReference type="SAM" id="Phobius"/>
    </source>
</evidence>
<dbReference type="Proteomes" id="UP001474421">
    <property type="component" value="Unassembled WGS sequence"/>
</dbReference>
<dbReference type="GO" id="GO:0016020">
    <property type="term" value="C:membrane"/>
    <property type="evidence" value="ECO:0007669"/>
    <property type="project" value="UniProtKB-SubCell"/>
</dbReference>
<feature type="transmembrane region" description="Helical" evidence="12">
    <location>
        <begin position="114"/>
        <end position="136"/>
    </location>
</feature>
<keyword evidence="3" id="KW-0716">Sensory transduction</keyword>
<reference evidence="14 15" key="1">
    <citation type="journal article" date="2024" name="Proc. Natl. Acad. Sci. U.S.A.">
        <title>The genetic regulatory architecture and epigenomic basis for age-related changes in rattlesnake venom.</title>
        <authorList>
            <person name="Hogan M.P."/>
            <person name="Holding M.L."/>
            <person name="Nystrom G.S."/>
            <person name="Colston T.J."/>
            <person name="Bartlett D.A."/>
            <person name="Mason A.J."/>
            <person name="Ellsworth S.A."/>
            <person name="Rautsaw R.M."/>
            <person name="Lawrence K.C."/>
            <person name="Strickland J.L."/>
            <person name="He B."/>
            <person name="Fraser P."/>
            <person name="Margres M.J."/>
            <person name="Gilbert D.M."/>
            <person name="Gibbs H.L."/>
            <person name="Parkinson C.L."/>
            <person name="Rokyta D.R."/>
        </authorList>
    </citation>
    <scope>NUCLEOTIDE SEQUENCE [LARGE SCALE GENOMIC DNA]</scope>
    <source>
        <strain evidence="14">DRR0105</strain>
    </source>
</reference>
<dbReference type="GO" id="GO:0009881">
    <property type="term" value="F:photoreceptor activity"/>
    <property type="evidence" value="ECO:0007669"/>
    <property type="project" value="UniProtKB-KW"/>
</dbReference>
<dbReference type="SUPFAM" id="SSF81321">
    <property type="entry name" value="Family A G protein-coupled receptor-like"/>
    <property type="match status" value="1"/>
</dbReference>
<keyword evidence="15" id="KW-1185">Reference proteome</keyword>
<dbReference type="Gene3D" id="1.20.1070.10">
    <property type="entry name" value="Rhodopsin 7-helix transmembrane proteins"/>
    <property type="match status" value="2"/>
</dbReference>
<feature type="transmembrane region" description="Helical" evidence="12">
    <location>
        <begin position="61"/>
        <end position="83"/>
    </location>
</feature>
<proteinExistence type="predicted"/>
<keyword evidence="2" id="KW-0600">Photoreceptor protein</keyword>
<comment type="subcellular location">
    <subcellularLocation>
        <location evidence="1">Membrane</location>
        <topology evidence="1">Multi-pass membrane protein</topology>
    </subcellularLocation>
</comment>
<dbReference type="InterPro" id="IPR000276">
    <property type="entry name" value="GPCR_Rhodpsn"/>
</dbReference>
<accession>A0AAW1CCR1</accession>
<evidence type="ECO:0000313" key="15">
    <source>
        <dbReference type="Proteomes" id="UP001474421"/>
    </source>
</evidence>
<evidence type="ECO:0000256" key="7">
    <source>
        <dbReference type="ARBA" id="ARBA00022991"/>
    </source>
</evidence>
<dbReference type="GO" id="GO:0004930">
    <property type="term" value="F:G protein-coupled receptor activity"/>
    <property type="evidence" value="ECO:0007669"/>
    <property type="project" value="UniProtKB-KW"/>
</dbReference>
<keyword evidence="9 12" id="KW-0472">Membrane</keyword>
<evidence type="ECO:0000256" key="5">
    <source>
        <dbReference type="ARBA" id="ARBA00022925"/>
    </source>
</evidence>
<dbReference type="InterPro" id="IPR017452">
    <property type="entry name" value="GPCR_Rhodpsn_7TM"/>
</dbReference>
<evidence type="ECO:0000259" key="13">
    <source>
        <dbReference type="PROSITE" id="PS50262"/>
    </source>
</evidence>
<evidence type="ECO:0000256" key="1">
    <source>
        <dbReference type="ARBA" id="ARBA00004141"/>
    </source>
</evidence>
<dbReference type="PRINTS" id="PR00237">
    <property type="entry name" value="GPCRRHODOPSN"/>
</dbReference>
<keyword evidence="8" id="KW-0297">G-protein coupled receptor</keyword>
<keyword evidence="10" id="KW-0675">Receptor</keyword>